<reference evidence="2" key="1">
    <citation type="journal article" date="2017" name="Int J Environ Stud">
        <title>Does the Miocene-Pliocene relict legume Oxytropis triphylla form nitrogen-fixing nodules with a combination of bacterial strains?</title>
        <authorList>
            <person name="Safronova V."/>
            <person name="Belimov A."/>
            <person name="Sazanova A."/>
            <person name="Kuznetsova I."/>
            <person name="Popova J."/>
            <person name="Andronov E."/>
            <person name="Verkhozina A."/>
            <person name="Tikhonovich I."/>
        </authorList>
    </citation>
    <scope>NUCLEOTIDE SEQUENCE [LARGE SCALE GENOMIC DNA]</scope>
    <source>
        <strain evidence="2">Tri-38</strain>
    </source>
</reference>
<keyword evidence="2" id="KW-1185">Reference proteome</keyword>
<dbReference type="RefSeq" id="WP_100002861.1">
    <property type="nucleotide sequence ID" value="NZ_CP017942.1"/>
</dbReference>
<evidence type="ECO:0000313" key="1">
    <source>
        <dbReference type="EMBL" id="PIO44471.1"/>
    </source>
</evidence>
<dbReference type="Proteomes" id="UP000232163">
    <property type="component" value="Unassembled WGS sequence"/>
</dbReference>
<organism evidence="1 2">
    <name type="scientific">Phyllobacterium zundukense</name>
    <dbReference type="NCBI Taxonomy" id="1867719"/>
    <lineage>
        <taxon>Bacteria</taxon>
        <taxon>Pseudomonadati</taxon>
        <taxon>Pseudomonadota</taxon>
        <taxon>Alphaproteobacteria</taxon>
        <taxon>Hyphomicrobiales</taxon>
        <taxon>Phyllobacteriaceae</taxon>
        <taxon>Phyllobacterium</taxon>
    </lineage>
</organism>
<name>A0A2N9VYA3_9HYPH</name>
<dbReference type="EMBL" id="MZMT01000029">
    <property type="protein sequence ID" value="PIO44471.1"/>
    <property type="molecule type" value="Genomic_DNA"/>
</dbReference>
<comment type="caution">
    <text evidence="1">The sequence shown here is derived from an EMBL/GenBank/DDBJ whole genome shotgun (WGS) entry which is preliminary data.</text>
</comment>
<dbReference type="KEGG" id="pht:BLM14_24980"/>
<evidence type="ECO:0000313" key="2">
    <source>
        <dbReference type="Proteomes" id="UP000232163"/>
    </source>
</evidence>
<proteinExistence type="predicted"/>
<sequence>MLHLVNQLTYSSQDWDIMQRAHTKASELLGRCPSTHENANRLARTVMNLFNRGLRDAEVLAWIAANQETAVTNIALVRRNRIAS</sequence>
<accession>A0A2N9VYA3</accession>
<dbReference type="AlphaFoldDB" id="A0A2N9VYA3"/>
<protein>
    <submittedName>
        <fullName evidence="1">Uncharacterized protein</fullName>
    </submittedName>
</protein>
<gene>
    <name evidence="1" type="ORF">B5P45_12720</name>
</gene>
<dbReference type="OrthoDB" id="8115627at2"/>